<evidence type="ECO:0000256" key="7">
    <source>
        <dbReference type="SAM" id="Phobius"/>
    </source>
</evidence>
<evidence type="ECO:0000256" key="5">
    <source>
        <dbReference type="ARBA" id="ARBA00038359"/>
    </source>
</evidence>
<dbReference type="InterPro" id="IPR049326">
    <property type="entry name" value="Rhodopsin_dom_fungi"/>
</dbReference>
<keyword evidence="10" id="KW-1185">Reference proteome</keyword>
<name>A0A6A6WLS3_9PEZI</name>
<keyword evidence="2 7" id="KW-0812">Transmembrane</keyword>
<dbReference type="GO" id="GO:0016020">
    <property type="term" value="C:membrane"/>
    <property type="evidence" value="ECO:0007669"/>
    <property type="project" value="UniProtKB-SubCell"/>
</dbReference>
<evidence type="ECO:0000256" key="4">
    <source>
        <dbReference type="ARBA" id="ARBA00023136"/>
    </source>
</evidence>
<evidence type="ECO:0000256" key="1">
    <source>
        <dbReference type="ARBA" id="ARBA00004141"/>
    </source>
</evidence>
<dbReference type="Pfam" id="PF20684">
    <property type="entry name" value="Fung_rhodopsin"/>
    <property type="match status" value="1"/>
</dbReference>
<feature type="transmembrane region" description="Helical" evidence="7">
    <location>
        <begin position="273"/>
        <end position="298"/>
    </location>
</feature>
<dbReference type="OrthoDB" id="5329176at2759"/>
<dbReference type="EMBL" id="ML996565">
    <property type="protein sequence ID" value="KAF2762959.1"/>
    <property type="molecule type" value="Genomic_DNA"/>
</dbReference>
<feature type="domain" description="Rhodopsin" evidence="8">
    <location>
        <begin position="47"/>
        <end position="298"/>
    </location>
</feature>
<evidence type="ECO:0000256" key="6">
    <source>
        <dbReference type="SAM" id="MobiDB-lite"/>
    </source>
</evidence>
<gene>
    <name evidence="9" type="ORF">EJ05DRAFT_21782</name>
</gene>
<feature type="transmembrane region" description="Helical" evidence="7">
    <location>
        <begin position="28"/>
        <end position="51"/>
    </location>
</feature>
<feature type="compositionally biased region" description="Basic and acidic residues" evidence="6">
    <location>
        <begin position="396"/>
        <end position="414"/>
    </location>
</feature>
<proteinExistence type="inferred from homology"/>
<dbReference type="RefSeq" id="XP_033605410.1">
    <property type="nucleotide sequence ID" value="XM_033739874.1"/>
</dbReference>
<dbReference type="PANTHER" id="PTHR33048:SF129">
    <property type="entry name" value="INTEGRAL MEMBRANE PROTEIN-RELATED"/>
    <property type="match status" value="1"/>
</dbReference>
<evidence type="ECO:0000259" key="8">
    <source>
        <dbReference type="Pfam" id="PF20684"/>
    </source>
</evidence>
<feature type="transmembrane region" description="Helical" evidence="7">
    <location>
        <begin position="201"/>
        <end position="222"/>
    </location>
</feature>
<organism evidence="9 10">
    <name type="scientific">Pseudovirgaria hyperparasitica</name>
    <dbReference type="NCBI Taxonomy" id="470096"/>
    <lineage>
        <taxon>Eukaryota</taxon>
        <taxon>Fungi</taxon>
        <taxon>Dikarya</taxon>
        <taxon>Ascomycota</taxon>
        <taxon>Pezizomycotina</taxon>
        <taxon>Dothideomycetes</taxon>
        <taxon>Dothideomycetes incertae sedis</taxon>
        <taxon>Acrospermales</taxon>
        <taxon>Acrospermaceae</taxon>
        <taxon>Pseudovirgaria</taxon>
    </lineage>
</organism>
<feature type="transmembrane region" description="Helical" evidence="7">
    <location>
        <begin position="107"/>
        <end position="129"/>
    </location>
</feature>
<comment type="subcellular location">
    <subcellularLocation>
        <location evidence="1">Membrane</location>
        <topology evidence="1">Multi-pass membrane protein</topology>
    </subcellularLocation>
</comment>
<keyword evidence="4 7" id="KW-0472">Membrane</keyword>
<dbReference type="InterPro" id="IPR052337">
    <property type="entry name" value="SAT4-like"/>
</dbReference>
<comment type="similarity">
    <text evidence="5">Belongs to the SAT4 family.</text>
</comment>
<evidence type="ECO:0000313" key="9">
    <source>
        <dbReference type="EMBL" id="KAF2762959.1"/>
    </source>
</evidence>
<dbReference type="Proteomes" id="UP000799437">
    <property type="component" value="Unassembled WGS sequence"/>
</dbReference>
<sequence length="421" mass="47187">MSGGLHPPLSVIASWPKPNHLNPELRGWLVPAVNIVLFSLALTVASLRLFARFFILRSAGIDDYLIALNLVPLLGLTIALSIAVKVYHFDRHIWDVPIDEATATRKILFAIEILYVISTGLTKLSVLTFYKRLSDGGISPTLIRVSQSFIAFVGFTTAFFTILPFLACTPFNAFFDQVDPRWFYTHLKPGLWKCFDELTHFYANGSISIFQDFVAVGLPLALFHGLQIPRRQKILLGAVFFVGFCVCIIGVLRLVAISHLYTTTYDLTWETQYVWIWTGTEANVAVICACLPCCRVYASRFLNYPVRSWNSNRTPDRTPRASVKAGWSANSSSAAANSTSRKQSVVAPLTAYNGTTSTDLYRPQGDSIDQIEDVEMGSLRTLRVPSPARTIESYEMHEWDSPGSQRDRHGFDRNRRLHLGP</sequence>
<feature type="transmembrane region" description="Helical" evidence="7">
    <location>
        <begin position="63"/>
        <end position="87"/>
    </location>
</feature>
<evidence type="ECO:0000256" key="3">
    <source>
        <dbReference type="ARBA" id="ARBA00022989"/>
    </source>
</evidence>
<evidence type="ECO:0000256" key="2">
    <source>
        <dbReference type="ARBA" id="ARBA00022692"/>
    </source>
</evidence>
<keyword evidence="3 7" id="KW-1133">Transmembrane helix</keyword>
<protein>
    <recommendedName>
        <fullName evidence="8">Rhodopsin domain-containing protein</fullName>
    </recommendedName>
</protein>
<accession>A0A6A6WLS3</accession>
<feature type="region of interest" description="Disordered" evidence="6">
    <location>
        <begin position="396"/>
        <end position="421"/>
    </location>
</feature>
<feature type="transmembrane region" description="Helical" evidence="7">
    <location>
        <begin position="149"/>
        <end position="175"/>
    </location>
</feature>
<dbReference type="GeneID" id="54480928"/>
<feature type="transmembrane region" description="Helical" evidence="7">
    <location>
        <begin position="234"/>
        <end position="261"/>
    </location>
</feature>
<dbReference type="PANTHER" id="PTHR33048">
    <property type="entry name" value="PTH11-LIKE INTEGRAL MEMBRANE PROTEIN (AFU_ORTHOLOGUE AFUA_5G11245)"/>
    <property type="match status" value="1"/>
</dbReference>
<reference evidence="9" key="1">
    <citation type="journal article" date="2020" name="Stud. Mycol.">
        <title>101 Dothideomycetes genomes: a test case for predicting lifestyles and emergence of pathogens.</title>
        <authorList>
            <person name="Haridas S."/>
            <person name="Albert R."/>
            <person name="Binder M."/>
            <person name="Bloem J."/>
            <person name="Labutti K."/>
            <person name="Salamov A."/>
            <person name="Andreopoulos B."/>
            <person name="Baker S."/>
            <person name="Barry K."/>
            <person name="Bills G."/>
            <person name="Bluhm B."/>
            <person name="Cannon C."/>
            <person name="Castanera R."/>
            <person name="Culley D."/>
            <person name="Daum C."/>
            <person name="Ezra D."/>
            <person name="Gonzalez J."/>
            <person name="Henrissat B."/>
            <person name="Kuo A."/>
            <person name="Liang C."/>
            <person name="Lipzen A."/>
            <person name="Lutzoni F."/>
            <person name="Magnuson J."/>
            <person name="Mondo S."/>
            <person name="Nolan M."/>
            <person name="Ohm R."/>
            <person name="Pangilinan J."/>
            <person name="Park H.-J."/>
            <person name="Ramirez L."/>
            <person name="Alfaro M."/>
            <person name="Sun H."/>
            <person name="Tritt A."/>
            <person name="Yoshinaga Y."/>
            <person name="Zwiers L.-H."/>
            <person name="Turgeon B."/>
            <person name="Goodwin S."/>
            <person name="Spatafora J."/>
            <person name="Crous P."/>
            <person name="Grigoriev I."/>
        </authorList>
    </citation>
    <scope>NUCLEOTIDE SEQUENCE</scope>
    <source>
        <strain evidence="9">CBS 121739</strain>
    </source>
</reference>
<evidence type="ECO:0000313" key="10">
    <source>
        <dbReference type="Proteomes" id="UP000799437"/>
    </source>
</evidence>
<dbReference type="AlphaFoldDB" id="A0A6A6WLS3"/>